<protein>
    <submittedName>
        <fullName evidence="3">Mitochondrial inner-membrane-bound regulator-domain-containing protein</fullName>
    </submittedName>
</protein>
<dbReference type="EMBL" id="JBFXLQ010000004">
    <property type="protein sequence ID" value="KAL2871128.1"/>
    <property type="molecule type" value="Genomic_DNA"/>
</dbReference>
<gene>
    <name evidence="3" type="ORF">BJX67DRAFT_369964</name>
</gene>
<dbReference type="PANTHER" id="PTHR21456">
    <property type="entry name" value="FAMILY WITH SEQUENCE SIMILARITY 102"/>
    <property type="match status" value="1"/>
</dbReference>
<organism evidence="3 4">
    <name type="scientific">Aspergillus lucknowensis</name>
    <dbReference type="NCBI Taxonomy" id="176173"/>
    <lineage>
        <taxon>Eukaryota</taxon>
        <taxon>Fungi</taxon>
        <taxon>Dikarya</taxon>
        <taxon>Ascomycota</taxon>
        <taxon>Pezizomycotina</taxon>
        <taxon>Eurotiomycetes</taxon>
        <taxon>Eurotiomycetidae</taxon>
        <taxon>Eurotiales</taxon>
        <taxon>Aspergillaceae</taxon>
        <taxon>Aspergillus</taxon>
        <taxon>Aspergillus subgen. Nidulantes</taxon>
    </lineage>
</organism>
<keyword evidence="4" id="KW-1185">Reference proteome</keyword>
<name>A0ABR4M3F7_9EURO</name>
<dbReference type="InterPro" id="IPR039931">
    <property type="entry name" value="EEIG1/2-like"/>
</dbReference>
<reference evidence="3 4" key="1">
    <citation type="submission" date="2024-07" db="EMBL/GenBank/DDBJ databases">
        <title>Section-level genome sequencing and comparative genomics of Aspergillus sections Usti and Cavernicolus.</title>
        <authorList>
            <consortium name="Lawrence Berkeley National Laboratory"/>
            <person name="Nybo J.L."/>
            <person name="Vesth T.C."/>
            <person name="Theobald S."/>
            <person name="Frisvad J.C."/>
            <person name="Larsen T.O."/>
            <person name="Kjaerboelling I."/>
            <person name="Rothschild-Mancinelli K."/>
            <person name="Lyhne E.K."/>
            <person name="Kogle M.E."/>
            <person name="Barry K."/>
            <person name="Clum A."/>
            <person name="Na H."/>
            <person name="Ledsgaard L."/>
            <person name="Lin J."/>
            <person name="Lipzen A."/>
            <person name="Kuo A."/>
            <person name="Riley R."/>
            <person name="Mondo S."/>
            <person name="Labutti K."/>
            <person name="Haridas S."/>
            <person name="Pangalinan J."/>
            <person name="Salamov A.A."/>
            <person name="Simmons B.A."/>
            <person name="Magnuson J.K."/>
            <person name="Chen J."/>
            <person name="Drula E."/>
            <person name="Henrissat B."/>
            <person name="Wiebenga A."/>
            <person name="Lubbers R.J."/>
            <person name="Gomes A.C."/>
            <person name="Macurrencykelacurrency M.R."/>
            <person name="Stajich J."/>
            <person name="Grigoriev I.V."/>
            <person name="Mortensen U.H."/>
            <person name="De Vries R.P."/>
            <person name="Baker S.E."/>
            <person name="Andersen M.R."/>
        </authorList>
    </citation>
    <scope>NUCLEOTIDE SEQUENCE [LARGE SCALE GENOMIC DNA]</scope>
    <source>
        <strain evidence="3 4">CBS 449.75</strain>
    </source>
</reference>
<dbReference type="Pfam" id="PF20776">
    <property type="entry name" value="SLS1_N"/>
    <property type="match status" value="1"/>
</dbReference>
<evidence type="ECO:0000259" key="2">
    <source>
        <dbReference type="PROSITE" id="PS51840"/>
    </source>
</evidence>
<comment type="caution">
    <text evidence="3">The sequence shown here is derived from an EMBL/GenBank/DDBJ whole genome shotgun (WGS) entry which is preliminary data.</text>
</comment>
<evidence type="ECO:0000313" key="3">
    <source>
        <dbReference type="EMBL" id="KAL2871128.1"/>
    </source>
</evidence>
<dbReference type="PROSITE" id="PS51840">
    <property type="entry name" value="C2_NT"/>
    <property type="match status" value="1"/>
</dbReference>
<dbReference type="InterPro" id="IPR048400">
    <property type="entry name" value="SLS1_N"/>
</dbReference>
<dbReference type="PANTHER" id="PTHR21456:SF1">
    <property type="entry name" value="C2 NT-TYPE DOMAIN-CONTAINING PROTEIN"/>
    <property type="match status" value="1"/>
</dbReference>
<dbReference type="RefSeq" id="XP_070890107.1">
    <property type="nucleotide sequence ID" value="XM_071030845.1"/>
</dbReference>
<dbReference type="GeneID" id="98145917"/>
<evidence type="ECO:0000256" key="1">
    <source>
        <dbReference type="SAM" id="MobiDB-lite"/>
    </source>
</evidence>
<accession>A0ABR4M3F7</accession>
<dbReference type="Pfam" id="PF10358">
    <property type="entry name" value="NT-C2"/>
    <property type="match status" value="1"/>
</dbReference>
<feature type="region of interest" description="Disordered" evidence="1">
    <location>
        <begin position="232"/>
        <end position="303"/>
    </location>
</feature>
<proteinExistence type="predicted"/>
<dbReference type="Proteomes" id="UP001610432">
    <property type="component" value="Unassembled WGS sequence"/>
</dbReference>
<feature type="domain" description="C2 NT-type" evidence="2">
    <location>
        <begin position="1"/>
        <end position="144"/>
    </location>
</feature>
<sequence length="1083" mass="121525">MKSGRRKLYWICRRLIIDLNNIPLVSGTAYIKWRLPSSNSNEHHGATDKALIVDHRASWNYERTLQLRLTIDRDHTLHECEIQFDVIQEFSSGGHVEKNLLGRVKLNLSEYVDKSDDDEGIVRRYLMQDSKINSTLKVGVVVQQTEGDRNFTTPPLKSAMAFGGITGVVASEQAEADDMGQLPSINTQSREVADMQEMYRRTLAASWTSHSDDPPADKLIEELFCGSVGWADPRGSDSLTQAEGHPNERSPSCDPGTTEQTGSRRLLSPGFERRARSSSRHRNGNKARDFPPTIVPSGKSGGIERQLYDNIKGKNWRNRNTEQELSEFDVRDDLRSWEIIWVFPMLSLSFKHARGLFNSRLTSVCPINTVSSSFPPRRIHARYQSTAGSGDDSHGQVRDNLYSALKRRNRNKRGDKIRKVELEVPTLGTPAQVIVLHEAKRRPKSSTNLDQAKTDAGADENELPFILRHVDQDIGADRFMSTIEGLRLPYEPQSKLAASDWEVLRSRLRSSFSSLQLSEYISKHSETGHNTGWFSNPAVWRPGTSHMFEKDSVSTETVGSRVATSKNLRKKDRLAEQILRDCWKLEISNETGQLDVHIPNHTLSLLLASEHFSFEELASLHEAKIDVSHALGLVRVTGKRRPCESICEMIHDATNRIRQEETYLLSPSGPGPGTISRRILTVGFLSWVEETYKVSLERSPSQPPSRIYYLLENKLGAENARRALNLAINKARSPPVPFSTYMSASELFETHVVNVEDTAAWPDRAKPWFRWGTPPKQDMSTRHSELFFNKRQSALSDELFKLLRQPSCLNTWSGSVPEVQESVTAAVGKSLFLRKPSFEEGQVSASQLGNMSLPRTFINHVPRATQILRLLTPRVAAERTKSHRIRLVPSARFAENFPQLELEIASTADNTSGHGYECVLCSAKAVLEENSVDYLLPETTSDIRFTRKLTHELVVGSQKIRSLETVRINLRDCLNWGITNDSEVPLPAFASITLPAYLLRSPLGELDSNGCATAEYLYLPVNDVRGTQIHHSCEGGPFNPPTSDDLFLQLDLGTGNLADSSPSSSFHSFYNAACSLAFEIDLV</sequence>
<dbReference type="InterPro" id="IPR048401">
    <property type="entry name" value="SLS1_C"/>
</dbReference>
<dbReference type="Pfam" id="PF20778">
    <property type="entry name" value="SLS1_C"/>
    <property type="match status" value="1"/>
</dbReference>
<dbReference type="InterPro" id="IPR019448">
    <property type="entry name" value="NT-C2"/>
</dbReference>
<feature type="compositionally biased region" description="Basic residues" evidence="1">
    <location>
        <begin position="276"/>
        <end position="285"/>
    </location>
</feature>
<evidence type="ECO:0000313" key="4">
    <source>
        <dbReference type="Proteomes" id="UP001610432"/>
    </source>
</evidence>